<name>A0ABY4R9W1_9GAMM</name>
<sequence length="404" mass="46724">MKIRKIITPNFYKKFRCVGPECLNHCCHGWVINIDKKTHNKYINSSDEEIRSIAKEALRLTRKGKKSYSMIKFNDEGTCPFFTADKLCRVHQKLGGDALSPTCAIYPRQEHIRGDQLRYNLTMSCSEVARLVLFDEDSMLQHQEVNLLASAANNKLVHEIAFGQTNQIIHLFAWNLLAAQSNDIEANLYALAQFILYLQRINFDLSHRLSEAESFYEELLTALHTDQLSVNNGESEQAALLKLRVIMAIYKDHINITLRNSGLRADYIYIANYLDEELSDITELKKKFSIINQQWQQLCATSCLKEPYVLRNYLLYQLYSNYFPGKDLSLIMRHFYRIVMDYFFLKVSLSVQSLHQEIKQDDVLHLFADYYQYVGHSASITDKLNKAINEINGGDDLSCLLLLG</sequence>
<reference evidence="1" key="1">
    <citation type="submission" date="2021-09" db="EMBL/GenBank/DDBJ databases">
        <title>First case of bloodstream infection caused by Mixta hanseatica sp. nov., a member of the Erwiniaceae family.</title>
        <authorList>
            <person name="Both A."/>
            <person name="Huang J."/>
            <person name="Wenzel P."/>
            <person name="Aepfelbacher M."/>
            <person name="Rohde H."/>
            <person name="Christner M."/>
            <person name="Hentschke M."/>
        </authorList>
    </citation>
    <scope>NUCLEOTIDE SEQUENCE</scope>
    <source>
        <strain evidence="1">X22927</strain>
    </source>
</reference>
<dbReference type="GO" id="GO:0032259">
    <property type="term" value="P:methylation"/>
    <property type="evidence" value="ECO:0007669"/>
    <property type="project" value="UniProtKB-KW"/>
</dbReference>
<evidence type="ECO:0000313" key="1">
    <source>
        <dbReference type="EMBL" id="UQY43495.1"/>
    </source>
</evidence>
<dbReference type="Proteomes" id="UP001056635">
    <property type="component" value="Chromosome"/>
</dbReference>
<dbReference type="GO" id="GO:0008168">
    <property type="term" value="F:methyltransferase activity"/>
    <property type="evidence" value="ECO:0007669"/>
    <property type="project" value="UniProtKB-KW"/>
</dbReference>
<gene>
    <name evidence="1" type="primary">fliB</name>
    <name evidence="1" type="ORF">K6958_16725</name>
</gene>
<dbReference type="EMBL" id="CP082904">
    <property type="protein sequence ID" value="UQY43495.1"/>
    <property type="molecule type" value="Genomic_DNA"/>
</dbReference>
<dbReference type="RefSeq" id="WP_249892162.1">
    <property type="nucleotide sequence ID" value="NZ_CP082904.1"/>
</dbReference>
<keyword evidence="1" id="KW-0966">Cell projection</keyword>
<dbReference type="EC" id="2.1.1.-" evidence="1"/>
<organism evidence="1 2">
    <name type="scientific">Mixta hanseatica</name>
    <dbReference type="NCBI Taxonomy" id="2872648"/>
    <lineage>
        <taxon>Bacteria</taxon>
        <taxon>Pseudomonadati</taxon>
        <taxon>Pseudomonadota</taxon>
        <taxon>Gammaproteobacteria</taxon>
        <taxon>Enterobacterales</taxon>
        <taxon>Erwiniaceae</taxon>
        <taxon>Mixta</taxon>
    </lineage>
</organism>
<dbReference type="NCBIfam" id="NF038110">
    <property type="entry name" value="Lys_methyl_FliB"/>
    <property type="match status" value="1"/>
</dbReference>
<keyword evidence="1" id="KW-0282">Flagellum</keyword>
<keyword evidence="1" id="KW-0808">Transferase</keyword>
<accession>A0ABY4R9W1</accession>
<protein>
    <submittedName>
        <fullName evidence="1">Flagellin lysine-N-methylase</fullName>
        <ecNumber evidence="1">2.1.1.-</ecNumber>
    </submittedName>
</protein>
<evidence type="ECO:0000313" key="2">
    <source>
        <dbReference type="Proteomes" id="UP001056635"/>
    </source>
</evidence>
<keyword evidence="2" id="KW-1185">Reference proteome</keyword>
<keyword evidence="1" id="KW-0489">Methyltransferase</keyword>
<keyword evidence="1" id="KW-0969">Cilium</keyword>
<proteinExistence type="predicted"/>